<dbReference type="OMA" id="ADWNESI"/>
<dbReference type="GeneTree" id="ENSGT01060000249052"/>
<dbReference type="STRING" id="30732.ENSOMEP00000026429"/>
<accession>A0A3B3DAA2</accession>
<keyword evidence="1" id="KW-0812">Transmembrane</keyword>
<evidence type="ECO:0000313" key="3">
    <source>
        <dbReference type="Proteomes" id="UP000261560"/>
    </source>
</evidence>
<protein>
    <recommendedName>
        <fullName evidence="4">Reverse transcriptase domain-containing protein</fullName>
    </recommendedName>
</protein>
<keyword evidence="1" id="KW-1133">Transmembrane helix</keyword>
<reference evidence="2" key="1">
    <citation type="submission" date="2025-08" db="UniProtKB">
        <authorList>
            <consortium name="Ensembl"/>
        </authorList>
    </citation>
    <scope>IDENTIFICATION</scope>
</reference>
<feature type="transmembrane region" description="Helical" evidence="1">
    <location>
        <begin position="95"/>
        <end position="114"/>
    </location>
</feature>
<sequence length="127" mass="14441">MPKLIAENVEVRTALKTPYNRKAPGICSITAEMIKSGGDGIAEWLTHIFNRVWEMEQLPSNWTKGVILPFWKHKCDRFVCGNHRGITLLSIPGKIFTKILLISLFAFFFLLTHIQTQICSVSLNLLL</sequence>
<organism evidence="2 3">
    <name type="scientific">Oryzias melastigma</name>
    <name type="common">Marine medaka</name>
    <dbReference type="NCBI Taxonomy" id="30732"/>
    <lineage>
        <taxon>Eukaryota</taxon>
        <taxon>Metazoa</taxon>
        <taxon>Chordata</taxon>
        <taxon>Craniata</taxon>
        <taxon>Vertebrata</taxon>
        <taxon>Euteleostomi</taxon>
        <taxon>Actinopterygii</taxon>
        <taxon>Neopterygii</taxon>
        <taxon>Teleostei</taxon>
        <taxon>Neoteleostei</taxon>
        <taxon>Acanthomorphata</taxon>
        <taxon>Ovalentaria</taxon>
        <taxon>Atherinomorphae</taxon>
        <taxon>Beloniformes</taxon>
        <taxon>Adrianichthyidae</taxon>
        <taxon>Oryziinae</taxon>
        <taxon>Oryzias</taxon>
    </lineage>
</organism>
<dbReference type="Ensembl" id="ENSOMET00000004572.1">
    <property type="protein sequence ID" value="ENSOMEP00000026429.1"/>
    <property type="gene ID" value="ENSOMEG00000008247.1"/>
</dbReference>
<dbReference type="Proteomes" id="UP000261560">
    <property type="component" value="Unplaced"/>
</dbReference>
<evidence type="ECO:0008006" key="4">
    <source>
        <dbReference type="Google" id="ProtNLM"/>
    </source>
</evidence>
<keyword evidence="1" id="KW-0472">Membrane</keyword>
<dbReference type="PANTHER" id="PTHR19446">
    <property type="entry name" value="REVERSE TRANSCRIPTASES"/>
    <property type="match status" value="1"/>
</dbReference>
<keyword evidence="3" id="KW-1185">Reference proteome</keyword>
<evidence type="ECO:0000256" key="1">
    <source>
        <dbReference type="SAM" id="Phobius"/>
    </source>
</evidence>
<name>A0A3B3DAA2_ORYME</name>
<dbReference type="AlphaFoldDB" id="A0A3B3DAA2"/>
<dbReference type="PaxDb" id="30732-ENSOMEP00000026429"/>
<reference evidence="2" key="2">
    <citation type="submission" date="2025-09" db="UniProtKB">
        <authorList>
            <consortium name="Ensembl"/>
        </authorList>
    </citation>
    <scope>IDENTIFICATION</scope>
</reference>
<evidence type="ECO:0000313" key="2">
    <source>
        <dbReference type="Ensembl" id="ENSOMEP00000026429.1"/>
    </source>
</evidence>
<proteinExistence type="predicted"/>